<dbReference type="GO" id="GO:0016740">
    <property type="term" value="F:transferase activity"/>
    <property type="evidence" value="ECO:0007669"/>
    <property type="project" value="UniProtKB-KW"/>
</dbReference>
<dbReference type="PROSITE" id="PS50404">
    <property type="entry name" value="GST_NTER"/>
    <property type="match status" value="1"/>
</dbReference>
<dbReference type="InterPro" id="IPR036249">
    <property type="entry name" value="Thioredoxin-like_sf"/>
</dbReference>
<dbReference type="SUPFAM" id="SSF52833">
    <property type="entry name" value="Thioredoxin-like"/>
    <property type="match status" value="1"/>
</dbReference>
<dbReference type="CDD" id="cd03046">
    <property type="entry name" value="GST_N_GTT1_like"/>
    <property type="match status" value="1"/>
</dbReference>
<dbReference type="SFLD" id="SFLDG01150">
    <property type="entry name" value="Main.1:_Beta-like"/>
    <property type="match status" value="1"/>
</dbReference>
<sequence length="211" mass="23602">MQNLTLYTSPQSRGTYVRWMLEECEAAYQTVARPLAALKDANYRAINPLGKVPALKVGDKAGEVVLTETLGIITWLAEQFPEKNLIPPAHSVARGEYYRWMCFALHLEYACVDKKRGIENSPEQRTFIGYGSFDEALQLFKTHLQGRAYIVGDGFTALDLYYSGFLAWMIHAAQVLPPDAVFTDYMGRHLARPAFVKTRELDAADAAGFAA</sequence>
<dbReference type="InterPro" id="IPR040079">
    <property type="entry name" value="Glutathione_S-Trfase"/>
</dbReference>
<dbReference type="InterPro" id="IPR036282">
    <property type="entry name" value="Glutathione-S-Trfase_C_sf"/>
</dbReference>
<dbReference type="InterPro" id="IPR004045">
    <property type="entry name" value="Glutathione_S-Trfase_N"/>
</dbReference>
<protein>
    <submittedName>
        <fullName evidence="2">Glutathione S-transferase</fullName>
    </submittedName>
</protein>
<dbReference type="EMBL" id="NSJE01000007">
    <property type="protein sequence ID" value="PAT43034.1"/>
    <property type="molecule type" value="Genomic_DNA"/>
</dbReference>
<dbReference type="PANTHER" id="PTHR44051">
    <property type="entry name" value="GLUTATHIONE S-TRANSFERASE-RELATED"/>
    <property type="match status" value="1"/>
</dbReference>
<comment type="caution">
    <text evidence="2">The sequence shown here is derived from an EMBL/GenBank/DDBJ whole genome shotgun (WGS) entry which is preliminary data.</text>
</comment>
<keyword evidence="2" id="KW-0808">Transferase</keyword>
<evidence type="ECO:0000259" key="1">
    <source>
        <dbReference type="PROSITE" id="PS50404"/>
    </source>
</evidence>
<dbReference type="Pfam" id="PF13409">
    <property type="entry name" value="GST_N_2"/>
    <property type="match status" value="1"/>
</dbReference>
<dbReference type="Gene3D" id="1.20.1050.10">
    <property type="match status" value="1"/>
</dbReference>
<organism evidence="2 3">
    <name type="scientific">Vandammella animalimorsus</name>
    <dbReference type="NCBI Taxonomy" id="2029117"/>
    <lineage>
        <taxon>Bacteria</taxon>
        <taxon>Pseudomonadati</taxon>
        <taxon>Pseudomonadota</taxon>
        <taxon>Betaproteobacteria</taxon>
        <taxon>Burkholderiales</taxon>
        <taxon>Comamonadaceae</taxon>
        <taxon>Vandammella</taxon>
    </lineage>
</organism>
<dbReference type="PANTHER" id="PTHR44051:SF8">
    <property type="entry name" value="GLUTATHIONE S-TRANSFERASE GSTA"/>
    <property type="match status" value="1"/>
</dbReference>
<dbReference type="Proteomes" id="UP000218439">
    <property type="component" value="Unassembled WGS sequence"/>
</dbReference>
<proteinExistence type="predicted"/>
<dbReference type="SFLD" id="SFLDG00358">
    <property type="entry name" value="Main_(cytGST)"/>
    <property type="match status" value="1"/>
</dbReference>
<dbReference type="RefSeq" id="WP_095551658.1">
    <property type="nucleotide sequence ID" value="NZ_NSJE01000007.1"/>
</dbReference>
<dbReference type="Gene3D" id="3.40.30.10">
    <property type="entry name" value="Glutaredoxin"/>
    <property type="match status" value="1"/>
</dbReference>
<dbReference type="SUPFAM" id="SSF47616">
    <property type="entry name" value="GST C-terminal domain-like"/>
    <property type="match status" value="1"/>
</dbReference>
<reference evidence="2 3" key="1">
    <citation type="submission" date="2017-08" db="EMBL/GenBank/DDBJ databases">
        <title>WGS of Clinical strains of the CDC Group NO-1 linked to zoonotic infections in humans.</title>
        <authorList>
            <person name="Bernier A.-M."/>
            <person name="Bernard K."/>
        </authorList>
    </citation>
    <scope>NUCLEOTIDE SEQUENCE [LARGE SCALE GENOMIC DNA]</scope>
    <source>
        <strain evidence="2 3">NML120219</strain>
    </source>
</reference>
<dbReference type="CDD" id="cd03207">
    <property type="entry name" value="GST_C_8"/>
    <property type="match status" value="1"/>
</dbReference>
<gene>
    <name evidence="2" type="ORF">CK621_05730</name>
</gene>
<name>A0A2A2AZA7_9BURK</name>
<dbReference type="AlphaFoldDB" id="A0A2A2AZA7"/>
<accession>A0A2A2AZA7</accession>
<dbReference type="SFLD" id="SFLDS00019">
    <property type="entry name" value="Glutathione_Transferase_(cytos"/>
    <property type="match status" value="1"/>
</dbReference>
<evidence type="ECO:0000313" key="3">
    <source>
        <dbReference type="Proteomes" id="UP000218439"/>
    </source>
</evidence>
<feature type="domain" description="GST N-terminal" evidence="1">
    <location>
        <begin position="1"/>
        <end position="84"/>
    </location>
</feature>
<evidence type="ECO:0000313" key="2">
    <source>
        <dbReference type="EMBL" id="PAT43034.1"/>
    </source>
</evidence>